<dbReference type="GO" id="GO:0050821">
    <property type="term" value="P:protein stabilization"/>
    <property type="evidence" value="ECO:0007669"/>
    <property type="project" value="TreeGrafter"/>
</dbReference>
<evidence type="ECO:0000313" key="7">
    <source>
        <dbReference type="EMBL" id="KAK5956858.1"/>
    </source>
</evidence>
<feature type="compositionally biased region" description="Acidic residues" evidence="5">
    <location>
        <begin position="164"/>
        <end position="175"/>
    </location>
</feature>
<dbReference type="PANTHER" id="PTHR20922:SF13">
    <property type="entry name" value="DNL-TYPE ZINC FINGER PROTEIN"/>
    <property type="match status" value="1"/>
</dbReference>
<dbReference type="GO" id="GO:0008270">
    <property type="term" value="F:zinc ion binding"/>
    <property type="evidence" value="ECO:0007669"/>
    <property type="project" value="UniProtKB-KW"/>
</dbReference>
<name>A0AAN8ER00_9EURO</name>
<evidence type="ECO:0000256" key="5">
    <source>
        <dbReference type="SAM" id="MobiDB-lite"/>
    </source>
</evidence>
<feature type="compositionally biased region" description="Polar residues" evidence="5">
    <location>
        <begin position="51"/>
        <end position="64"/>
    </location>
</feature>
<dbReference type="PANTHER" id="PTHR20922">
    <property type="entry name" value="DNL-TYPE ZINC FINGER PROTEIN"/>
    <property type="match status" value="1"/>
</dbReference>
<keyword evidence="3" id="KW-0862">Zinc</keyword>
<proteinExistence type="predicted"/>
<organism evidence="7 8">
    <name type="scientific">Knufia fluminis</name>
    <dbReference type="NCBI Taxonomy" id="191047"/>
    <lineage>
        <taxon>Eukaryota</taxon>
        <taxon>Fungi</taxon>
        <taxon>Dikarya</taxon>
        <taxon>Ascomycota</taxon>
        <taxon>Pezizomycotina</taxon>
        <taxon>Eurotiomycetes</taxon>
        <taxon>Chaetothyriomycetidae</taxon>
        <taxon>Chaetothyriales</taxon>
        <taxon>Trichomeriaceae</taxon>
        <taxon>Knufia</taxon>
    </lineage>
</organism>
<dbReference type="InterPro" id="IPR007853">
    <property type="entry name" value="Znf_DNL-typ"/>
</dbReference>
<reference evidence="7 8" key="1">
    <citation type="submission" date="2022-12" db="EMBL/GenBank/DDBJ databases">
        <title>Genomic features and morphological characterization of a novel Knufia sp. strain isolated from spacecraft assembly facility.</title>
        <authorList>
            <person name="Teixeira M."/>
            <person name="Chander A.M."/>
            <person name="Stajich J.E."/>
            <person name="Venkateswaran K."/>
        </authorList>
    </citation>
    <scope>NUCLEOTIDE SEQUENCE [LARGE SCALE GENOMIC DNA]</scope>
    <source>
        <strain evidence="7 8">FJI-L2-BK-P2</strain>
    </source>
</reference>
<feature type="region of interest" description="Disordered" evidence="5">
    <location>
        <begin position="20"/>
        <end position="73"/>
    </location>
</feature>
<accession>A0AAN8ER00</accession>
<evidence type="ECO:0000256" key="4">
    <source>
        <dbReference type="PROSITE-ProRule" id="PRU00834"/>
    </source>
</evidence>
<dbReference type="PROSITE" id="PS51501">
    <property type="entry name" value="ZF_DNL"/>
    <property type="match status" value="1"/>
</dbReference>
<evidence type="ECO:0000256" key="1">
    <source>
        <dbReference type="ARBA" id="ARBA00022723"/>
    </source>
</evidence>
<dbReference type="EMBL" id="JAKLMC020000004">
    <property type="protein sequence ID" value="KAK5956858.1"/>
    <property type="molecule type" value="Genomic_DNA"/>
</dbReference>
<dbReference type="Pfam" id="PF05180">
    <property type="entry name" value="zf-DNL"/>
    <property type="match status" value="1"/>
</dbReference>
<comment type="caution">
    <text evidence="7">The sequence shown here is derived from an EMBL/GenBank/DDBJ whole genome shotgun (WGS) entry which is preliminary data.</text>
</comment>
<gene>
    <name evidence="7" type="ORF">OHC33_002347</name>
</gene>
<protein>
    <recommendedName>
        <fullName evidence="6">DNL-type domain-containing protein</fullName>
    </recommendedName>
</protein>
<dbReference type="GO" id="GO:0006457">
    <property type="term" value="P:protein folding"/>
    <property type="evidence" value="ECO:0007669"/>
    <property type="project" value="TreeGrafter"/>
</dbReference>
<feature type="region of interest" description="Disordered" evidence="5">
    <location>
        <begin position="161"/>
        <end position="186"/>
    </location>
</feature>
<keyword evidence="1" id="KW-0479">Metal-binding</keyword>
<feature type="domain" description="DNL-type" evidence="6">
    <location>
        <begin position="70"/>
        <end position="168"/>
    </location>
</feature>
<dbReference type="AlphaFoldDB" id="A0AAN8ER00"/>
<evidence type="ECO:0000313" key="8">
    <source>
        <dbReference type="Proteomes" id="UP001316803"/>
    </source>
</evidence>
<feature type="compositionally biased region" description="Polar residues" evidence="5">
    <location>
        <begin position="20"/>
        <end position="34"/>
    </location>
</feature>
<dbReference type="InterPro" id="IPR024158">
    <property type="entry name" value="Mt_import_TIM15"/>
</dbReference>
<keyword evidence="8" id="KW-1185">Reference proteome</keyword>
<dbReference type="GO" id="GO:0051087">
    <property type="term" value="F:protein-folding chaperone binding"/>
    <property type="evidence" value="ECO:0007669"/>
    <property type="project" value="TreeGrafter"/>
</dbReference>
<evidence type="ECO:0000259" key="6">
    <source>
        <dbReference type="PROSITE" id="PS51501"/>
    </source>
</evidence>
<sequence>MQSIASFRAFAAKRSFTTALKTPSRSFSRLSQRPTPRLRLTPVQWSKPAQRHNSSLAVSASDTANAPPRPEEPSYQITFTCKPCHHRSAHMITKHGYHKGTILIKCPSCANRHVISDHLKIFMDQKSTLEDILQRTAGTDKDLTKLLKKGKLGMREGEMIGREGDEDIEFWDDGSETQHTPAHPTP</sequence>
<evidence type="ECO:0000256" key="3">
    <source>
        <dbReference type="ARBA" id="ARBA00022833"/>
    </source>
</evidence>
<dbReference type="GO" id="GO:0030150">
    <property type="term" value="P:protein import into mitochondrial matrix"/>
    <property type="evidence" value="ECO:0007669"/>
    <property type="project" value="TreeGrafter"/>
</dbReference>
<dbReference type="GO" id="GO:0005739">
    <property type="term" value="C:mitochondrion"/>
    <property type="evidence" value="ECO:0007669"/>
    <property type="project" value="TreeGrafter"/>
</dbReference>
<keyword evidence="2 4" id="KW-0863">Zinc-finger</keyword>
<evidence type="ECO:0000256" key="2">
    <source>
        <dbReference type="ARBA" id="ARBA00022771"/>
    </source>
</evidence>
<dbReference type="Proteomes" id="UP001316803">
    <property type="component" value="Unassembled WGS sequence"/>
</dbReference>